<dbReference type="InterPro" id="IPR022761">
    <property type="entry name" value="Fumarate_lyase_N"/>
</dbReference>
<gene>
    <name evidence="16" type="ORF">JF50_08270</name>
</gene>
<keyword evidence="6 13" id="KW-0658">Purine biosynthesis</keyword>
<evidence type="ECO:0000256" key="1">
    <source>
        <dbReference type="ARBA" id="ARBA00004706"/>
    </source>
</evidence>
<dbReference type="RefSeq" id="WP_039608992.1">
    <property type="nucleotide sequence ID" value="NZ_JAKFZS010000007.1"/>
</dbReference>
<dbReference type="PRINTS" id="PR00149">
    <property type="entry name" value="FUMRATELYASE"/>
</dbReference>
<evidence type="ECO:0000256" key="13">
    <source>
        <dbReference type="RuleBase" id="RU361172"/>
    </source>
</evidence>
<feature type="domain" description="Adenylosuccinate lyase PurB C-terminal" evidence="15">
    <location>
        <begin position="331"/>
        <end position="445"/>
    </location>
</feature>
<dbReference type="GO" id="GO:0005829">
    <property type="term" value="C:cytosol"/>
    <property type="evidence" value="ECO:0007669"/>
    <property type="project" value="TreeGrafter"/>
</dbReference>
<evidence type="ECO:0000256" key="3">
    <source>
        <dbReference type="ARBA" id="ARBA00008273"/>
    </source>
</evidence>
<dbReference type="GO" id="GO:0004018">
    <property type="term" value="F:N6-(1,2-dicarboxyethyl)AMP AMP-lyase (fumarate-forming) activity"/>
    <property type="evidence" value="ECO:0007669"/>
    <property type="project" value="UniProtKB-UniRule"/>
</dbReference>
<dbReference type="NCBIfam" id="NF006764">
    <property type="entry name" value="PRK09285.1"/>
    <property type="match status" value="1"/>
</dbReference>
<dbReference type="SUPFAM" id="SSF48557">
    <property type="entry name" value="L-aspartase-like"/>
    <property type="match status" value="1"/>
</dbReference>
<evidence type="ECO:0000256" key="2">
    <source>
        <dbReference type="ARBA" id="ARBA00004734"/>
    </source>
</evidence>
<comment type="pathway">
    <text evidence="2 13">Purine metabolism; AMP biosynthesis via de novo pathway; AMP from IMP: step 2/2.</text>
</comment>
<accession>A0A0C1MJN6</accession>
<dbReference type="Proteomes" id="UP000031327">
    <property type="component" value="Unassembled WGS sequence"/>
</dbReference>
<sequence>MELSALTAISPVDGRYGSKTKELRSIFSEFGLIKYRVTVEVRWLQALAKADAIKEVPAFSDEANALLDDIVANFSEEDAQRVKDIERTTNHDVKAVEYLLKEKVADNAELQAVNEFIHFACTSEDINNLSHGLMLSEARDQVLLPYCDNLLNAIKDKAIEYKSVPMMTRTHGQPASPSTMGKEFANVYVRLQRQREQIANVSLLGKINGAVGNYNAHLSAYPEYDWHAHAESFVTSLGLTWNAFTTQIEPHDYIAELFDAIARFNTILLDFDRDVWGYIALNHFKQKTIAGEIGSSTMPHKVNPIDFENSEGNLGLANAIFAHLAQKLPVSRWQRDLTDSTVLRNLGVGMGYTLIAYQATLKGISKLEVNADRLLAELDDNWELLAEPIQTVMRKYGIEKPYEKLKELTRGKRVNQEIMAEFIDGLDLPDAVKAEMKLMTPANYIGRAEAFIDELN</sequence>
<proteinExistence type="inferred from homology"/>
<dbReference type="UniPathway" id="UPA00074">
    <property type="reaction ID" value="UER00132"/>
</dbReference>
<dbReference type="GO" id="GO:0044208">
    <property type="term" value="P:'de novo' AMP biosynthetic process"/>
    <property type="evidence" value="ECO:0007669"/>
    <property type="project" value="UniProtKB-UniPathway"/>
</dbReference>
<dbReference type="Gene3D" id="1.20.200.10">
    <property type="entry name" value="Fumarase/aspartase (Central domain)"/>
    <property type="match status" value="1"/>
</dbReference>
<evidence type="ECO:0000256" key="11">
    <source>
        <dbReference type="ARBA" id="ARBA00049115"/>
    </source>
</evidence>
<dbReference type="AlphaFoldDB" id="A0A0C1MJN6"/>
<dbReference type="PANTHER" id="PTHR43411">
    <property type="entry name" value="ADENYLOSUCCINATE LYASE"/>
    <property type="match status" value="1"/>
</dbReference>
<evidence type="ECO:0000256" key="6">
    <source>
        <dbReference type="ARBA" id="ARBA00022755"/>
    </source>
</evidence>
<dbReference type="PANTHER" id="PTHR43411:SF1">
    <property type="entry name" value="ADENYLOSUCCINATE LYASE"/>
    <property type="match status" value="1"/>
</dbReference>
<evidence type="ECO:0000256" key="10">
    <source>
        <dbReference type="ARBA" id="ARBA00030717"/>
    </source>
</evidence>
<dbReference type="Gene3D" id="1.10.275.10">
    <property type="entry name" value="Fumarase/aspartase (N-terminal domain)"/>
    <property type="match status" value="1"/>
</dbReference>
<evidence type="ECO:0000256" key="9">
    <source>
        <dbReference type="ARBA" id="ARBA00025012"/>
    </source>
</evidence>
<dbReference type="FunFam" id="1.10.40.30:FF:000004">
    <property type="entry name" value="Adenylosuccinate lyase"/>
    <property type="match status" value="1"/>
</dbReference>
<dbReference type="InterPro" id="IPR000362">
    <property type="entry name" value="Fumarate_lyase_fam"/>
</dbReference>
<organism evidence="16 17">
    <name type="scientific">Pseudoalteromonas luteoviolacea</name>
    <dbReference type="NCBI Taxonomy" id="43657"/>
    <lineage>
        <taxon>Bacteria</taxon>
        <taxon>Pseudomonadati</taxon>
        <taxon>Pseudomonadota</taxon>
        <taxon>Gammaproteobacteria</taxon>
        <taxon>Alteromonadales</taxon>
        <taxon>Pseudoalteromonadaceae</taxon>
        <taxon>Pseudoalteromonas</taxon>
    </lineage>
</organism>
<dbReference type="InterPro" id="IPR013539">
    <property type="entry name" value="PurB_C"/>
</dbReference>
<dbReference type="PROSITE" id="PS00163">
    <property type="entry name" value="FUMARATE_LYASES"/>
    <property type="match status" value="1"/>
</dbReference>
<dbReference type="NCBIfam" id="TIGR00928">
    <property type="entry name" value="purB"/>
    <property type="match status" value="1"/>
</dbReference>
<comment type="catalytic activity">
    <reaction evidence="11">
        <text>N(6)-(1,2-dicarboxyethyl)-AMP = fumarate + AMP</text>
        <dbReference type="Rhea" id="RHEA:16853"/>
        <dbReference type="ChEBI" id="CHEBI:29806"/>
        <dbReference type="ChEBI" id="CHEBI:57567"/>
        <dbReference type="ChEBI" id="CHEBI:456215"/>
        <dbReference type="EC" id="4.3.2.2"/>
    </reaction>
    <physiologicalReaction direction="left-to-right" evidence="11">
        <dbReference type="Rhea" id="RHEA:16854"/>
    </physiologicalReaction>
</comment>
<dbReference type="GO" id="GO:0006189">
    <property type="term" value="P:'de novo' IMP biosynthetic process"/>
    <property type="evidence" value="ECO:0007669"/>
    <property type="project" value="UniProtKB-UniPathway"/>
</dbReference>
<dbReference type="InterPro" id="IPR004769">
    <property type="entry name" value="Pur_lyase"/>
</dbReference>
<dbReference type="EMBL" id="JWIC01000005">
    <property type="protein sequence ID" value="KID57219.1"/>
    <property type="molecule type" value="Genomic_DNA"/>
</dbReference>
<dbReference type="InterPro" id="IPR024083">
    <property type="entry name" value="Fumarase/histidase_N"/>
</dbReference>
<dbReference type="EC" id="4.3.2.2" evidence="4 12"/>
<dbReference type="InterPro" id="IPR047136">
    <property type="entry name" value="PurB_bact"/>
</dbReference>
<comment type="catalytic activity">
    <reaction evidence="8">
        <text>(2S)-2-[5-amino-1-(5-phospho-beta-D-ribosyl)imidazole-4-carboxamido]succinate = 5-amino-1-(5-phospho-beta-D-ribosyl)imidazole-4-carboxamide + fumarate</text>
        <dbReference type="Rhea" id="RHEA:23920"/>
        <dbReference type="ChEBI" id="CHEBI:29806"/>
        <dbReference type="ChEBI" id="CHEBI:58443"/>
        <dbReference type="ChEBI" id="CHEBI:58475"/>
        <dbReference type="EC" id="4.3.2.2"/>
    </reaction>
    <physiologicalReaction direction="left-to-right" evidence="8">
        <dbReference type="Rhea" id="RHEA:23921"/>
    </physiologicalReaction>
</comment>
<evidence type="ECO:0000313" key="16">
    <source>
        <dbReference type="EMBL" id="KID57219.1"/>
    </source>
</evidence>
<dbReference type="FunFam" id="1.20.200.10:FF:000004">
    <property type="entry name" value="Adenylosuccinate lyase"/>
    <property type="match status" value="1"/>
</dbReference>
<dbReference type="InterPro" id="IPR020557">
    <property type="entry name" value="Fumarate_lyase_CS"/>
</dbReference>
<evidence type="ECO:0000313" key="17">
    <source>
        <dbReference type="Proteomes" id="UP000031327"/>
    </source>
</evidence>
<dbReference type="Gene3D" id="1.10.40.30">
    <property type="entry name" value="Fumarase/aspartase (C-terminal domain)"/>
    <property type="match status" value="1"/>
</dbReference>
<evidence type="ECO:0000256" key="12">
    <source>
        <dbReference type="NCBIfam" id="TIGR00928"/>
    </source>
</evidence>
<dbReference type="FunFam" id="1.10.275.10:FF:000003">
    <property type="entry name" value="Adenylosuccinate lyase"/>
    <property type="match status" value="1"/>
</dbReference>
<comment type="pathway">
    <text evidence="1 13">Purine metabolism; IMP biosynthesis via de novo pathway; 5-amino-1-(5-phospho-D-ribosyl)imidazole-4-carboxamide from 5-amino-1-(5-phospho-D-ribosyl)imidazole-4-carboxylate: step 2/2.</text>
</comment>
<evidence type="ECO:0000256" key="8">
    <source>
        <dbReference type="ARBA" id="ARBA00024477"/>
    </source>
</evidence>
<evidence type="ECO:0000256" key="5">
    <source>
        <dbReference type="ARBA" id="ARBA00017058"/>
    </source>
</evidence>
<reference evidence="16 17" key="1">
    <citation type="submission" date="2014-12" db="EMBL/GenBank/DDBJ databases">
        <title>Draft Genome Sequence of Pseudoalteromonas luteoviolacea HI1.</title>
        <authorList>
            <person name="Asahina A.Y."/>
            <person name="Hadfield M.G."/>
        </authorList>
    </citation>
    <scope>NUCLEOTIDE SEQUENCE [LARGE SCALE GENOMIC DNA]</scope>
    <source>
        <strain evidence="16 17">HI1</strain>
    </source>
</reference>
<evidence type="ECO:0000256" key="4">
    <source>
        <dbReference type="ARBA" id="ARBA00012339"/>
    </source>
</evidence>
<dbReference type="Pfam" id="PF08328">
    <property type="entry name" value="ASL_C"/>
    <property type="match status" value="1"/>
</dbReference>
<comment type="similarity">
    <text evidence="3 13">Belongs to the lyase 1 family. Adenylosuccinate lyase subfamily.</text>
</comment>
<feature type="domain" description="Fumarate lyase N-terminal" evidence="14">
    <location>
        <begin position="14"/>
        <end position="312"/>
    </location>
</feature>
<dbReference type="Pfam" id="PF00206">
    <property type="entry name" value="Lyase_1"/>
    <property type="match status" value="1"/>
</dbReference>
<name>A0A0C1MJN6_9GAMM</name>
<dbReference type="GO" id="GO:0070626">
    <property type="term" value="F:(S)-2-(5-amino-1-(5-phospho-D-ribosyl)imidazole-4-carboxamido) succinate lyase (fumarate-forming) activity"/>
    <property type="evidence" value="ECO:0007669"/>
    <property type="project" value="RHEA"/>
</dbReference>
<protein>
    <recommendedName>
        <fullName evidence="5 12">Adenylosuccinate lyase</fullName>
        <shortName evidence="13">ASL</shortName>
        <ecNumber evidence="4 12">4.3.2.2</ecNumber>
    </recommendedName>
    <alternativeName>
        <fullName evidence="10 13">Adenylosuccinase</fullName>
    </alternativeName>
</protein>
<keyword evidence="7 13" id="KW-0456">Lyase</keyword>
<comment type="caution">
    <text evidence="16">The sequence shown here is derived from an EMBL/GenBank/DDBJ whole genome shotgun (WGS) entry which is preliminary data.</text>
</comment>
<evidence type="ECO:0000256" key="7">
    <source>
        <dbReference type="ARBA" id="ARBA00023239"/>
    </source>
</evidence>
<evidence type="ECO:0000259" key="14">
    <source>
        <dbReference type="Pfam" id="PF00206"/>
    </source>
</evidence>
<comment type="function">
    <text evidence="9">Catalyzes two reactions in de novo purine nucleotide biosynthesis. Catalyzes the breakdown of 5-aminoimidazole- (N-succinylocarboxamide) ribotide (SAICAR or 2-[5-amino-1-(5-phospho-beta-D-ribosyl)imidazole-4-carboxamido]succinate) to 5-aminoimidazole-4-carboxamide ribotide (AICAR or 5-amino-1-(5-phospho-beta-D-ribosyl)imidazole-4-carboxamide) and fumarate, and of adenylosuccinate (ADS or N(6)-(1,2-dicarboxyethyl)-AMP) to adenosine monophosphate (AMP) and fumarate.</text>
</comment>
<evidence type="ECO:0000259" key="15">
    <source>
        <dbReference type="Pfam" id="PF08328"/>
    </source>
</evidence>
<dbReference type="CDD" id="cd01598">
    <property type="entry name" value="PurB"/>
    <property type="match status" value="1"/>
</dbReference>
<dbReference type="InterPro" id="IPR008948">
    <property type="entry name" value="L-Aspartase-like"/>
</dbReference>
<dbReference type="UniPathway" id="UPA00075">
    <property type="reaction ID" value="UER00336"/>
</dbReference>
<dbReference type="OrthoDB" id="9768878at2"/>